<comment type="caution">
    <text evidence="1">The sequence shown here is derived from an EMBL/GenBank/DDBJ whole genome shotgun (WGS) entry which is preliminary data.</text>
</comment>
<sequence length="42" mass="4953">MGLNRNFYPKHLLLFQEKALLLLQNKMEIMPLNCRAAEISCF</sequence>
<keyword evidence="2" id="KW-1185">Reference proteome</keyword>
<dbReference type="EMBL" id="ACIJ02000005">
    <property type="protein sequence ID" value="EEX72788.1"/>
    <property type="molecule type" value="Genomic_DNA"/>
</dbReference>
<organism evidence="1 2">
    <name type="scientific">Alloprevotella tannerae ATCC 51259</name>
    <dbReference type="NCBI Taxonomy" id="626522"/>
    <lineage>
        <taxon>Bacteria</taxon>
        <taxon>Pseudomonadati</taxon>
        <taxon>Bacteroidota</taxon>
        <taxon>Bacteroidia</taxon>
        <taxon>Bacteroidales</taxon>
        <taxon>Prevotellaceae</taxon>
        <taxon>Alloprevotella</taxon>
    </lineage>
</organism>
<evidence type="ECO:0000313" key="1">
    <source>
        <dbReference type="EMBL" id="EEX72788.1"/>
    </source>
</evidence>
<name>C9LDN4_9BACT</name>
<dbReference type="Proteomes" id="UP000003460">
    <property type="component" value="Unassembled WGS sequence"/>
</dbReference>
<proteinExistence type="predicted"/>
<evidence type="ECO:0000313" key="2">
    <source>
        <dbReference type="Proteomes" id="UP000003460"/>
    </source>
</evidence>
<gene>
    <name evidence="1" type="ORF">GCWU000325_00306</name>
</gene>
<reference evidence="1" key="1">
    <citation type="submission" date="2009-09" db="EMBL/GenBank/DDBJ databases">
        <authorList>
            <person name="Weinstock G."/>
            <person name="Sodergren E."/>
            <person name="Clifton S."/>
            <person name="Fulton L."/>
            <person name="Fulton B."/>
            <person name="Courtney L."/>
            <person name="Fronick C."/>
            <person name="Harrison M."/>
            <person name="Strong C."/>
            <person name="Farmer C."/>
            <person name="Delahaunty K."/>
            <person name="Markovic C."/>
            <person name="Hall O."/>
            <person name="Minx P."/>
            <person name="Tomlinson C."/>
            <person name="Mitreva M."/>
            <person name="Nelson J."/>
            <person name="Hou S."/>
            <person name="Wollam A."/>
            <person name="Pepin K.H."/>
            <person name="Johnson M."/>
            <person name="Bhonagiri V."/>
            <person name="Nash W.E."/>
            <person name="Warren W."/>
            <person name="Chinwalla A."/>
            <person name="Mardis E.R."/>
            <person name="Wilson R.K."/>
        </authorList>
    </citation>
    <scope>NUCLEOTIDE SEQUENCE [LARGE SCALE GENOMIC DNA]</scope>
    <source>
        <strain evidence="1">ATCC 51259</strain>
    </source>
</reference>
<dbReference type="HOGENOM" id="CLU_3256002_0_0_10"/>
<accession>C9LDN4</accession>
<dbReference type="AlphaFoldDB" id="C9LDN4"/>
<protein>
    <submittedName>
        <fullName evidence="1">Uncharacterized protein</fullName>
    </submittedName>
</protein>
<dbReference type="STRING" id="626522.GCWU000325_00306"/>